<reference evidence="6" key="2">
    <citation type="submission" date="2020-10" db="EMBL/GenBank/DDBJ databases">
        <authorList>
            <person name="Cooper E.A."/>
            <person name="Brenton Z.W."/>
            <person name="Flinn B.S."/>
            <person name="Jenkins J."/>
            <person name="Shu S."/>
            <person name="Flowers D."/>
            <person name="Luo F."/>
            <person name="Wang Y."/>
            <person name="Xia P."/>
            <person name="Barry K."/>
            <person name="Daum C."/>
            <person name="Lipzen A."/>
            <person name="Yoshinaga Y."/>
            <person name="Schmutz J."/>
            <person name="Saski C."/>
            <person name="Vermerris W."/>
            <person name="Kresovich S."/>
        </authorList>
    </citation>
    <scope>NUCLEOTIDE SEQUENCE</scope>
</reference>
<dbReference type="Gene3D" id="1.10.630.10">
    <property type="entry name" value="Cytochrome P450"/>
    <property type="match status" value="1"/>
</dbReference>
<evidence type="ECO:0000256" key="4">
    <source>
        <dbReference type="ARBA" id="ARBA00023002"/>
    </source>
</evidence>
<gene>
    <name evidence="6" type="ORF">BDA96_06G244700</name>
</gene>
<evidence type="ECO:0000313" key="7">
    <source>
        <dbReference type="Proteomes" id="UP000807115"/>
    </source>
</evidence>
<dbReference type="Proteomes" id="UP000807115">
    <property type="component" value="Chromosome 6"/>
</dbReference>
<dbReference type="GO" id="GO:0020037">
    <property type="term" value="F:heme binding"/>
    <property type="evidence" value="ECO:0007669"/>
    <property type="project" value="InterPro"/>
</dbReference>
<organism evidence="6 7">
    <name type="scientific">Sorghum bicolor</name>
    <name type="common">Sorghum</name>
    <name type="synonym">Sorghum vulgare</name>
    <dbReference type="NCBI Taxonomy" id="4558"/>
    <lineage>
        <taxon>Eukaryota</taxon>
        <taxon>Viridiplantae</taxon>
        <taxon>Streptophyta</taxon>
        <taxon>Embryophyta</taxon>
        <taxon>Tracheophyta</taxon>
        <taxon>Spermatophyta</taxon>
        <taxon>Magnoliopsida</taxon>
        <taxon>Liliopsida</taxon>
        <taxon>Poales</taxon>
        <taxon>Poaceae</taxon>
        <taxon>PACMAD clade</taxon>
        <taxon>Panicoideae</taxon>
        <taxon>Andropogonodae</taxon>
        <taxon>Andropogoneae</taxon>
        <taxon>Sorghinae</taxon>
        <taxon>Sorghum</taxon>
    </lineage>
</organism>
<dbReference type="GO" id="GO:0016705">
    <property type="term" value="F:oxidoreductase activity, acting on paired donors, with incorporation or reduction of molecular oxygen"/>
    <property type="evidence" value="ECO:0007669"/>
    <property type="project" value="InterPro"/>
</dbReference>
<dbReference type="PANTHER" id="PTHR47944">
    <property type="entry name" value="CYTOCHROME P450 98A9"/>
    <property type="match status" value="1"/>
</dbReference>
<dbReference type="GO" id="GO:0005506">
    <property type="term" value="F:iron ion binding"/>
    <property type="evidence" value="ECO:0007669"/>
    <property type="project" value="InterPro"/>
</dbReference>
<dbReference type="SUPFAM" id="SSF48264">
    <property type="entry name" value="Cytochrome P450"/>
    <property type="match status" value="1"/>
</dbReference>
<sequence length="94" mass="10208">MRVLVSAWAIGRDAGSVGGRDAGEFRPERFFIVNANGMLSNNVDVKGQDRELLPFWVGSQDVLCRGVELQDLSMEEKYGMDQGCVPQGAAAGYP</sequence>
<name>A0A921UDJ8_SORBI</name>
<keyword evidence="3" id="KW-0479">Metal-binding</keyword>
<accession>A0A921UDJ8</accession>
<dbReference type="InterPro" id="IPR036396">
    <property type="entry name" value="Cyt_P450_sf"/>
</dbReference>
<evidence type="ECO:0000256" key="5">
    <source>
        <dbReference type="ARBA" id="ARBA00023004"/>
    </source>
</evidence>
<dbReference type="GO" id="GO:0004497">
    <property type="term" value="F:monooxygenase activity"/>
    <property type="evidence" value="ECO:0007669"/>
    <property type="project" value="InterPro"/>
</dbReference>
<dbReference type="EMBL" id="CM027685">
    <property type="protein sequence ID" value="KAG0527578.1"/>
    <property type="molecule type" value="Genomic_DNA"/>
</dbReference>
<evidence type="ECO:0000256" key="3">
    <source>
        <dbReference type="ARBA" id="ARBA00022723"/>
    </source>
</evidence>
<dbReference type="PANTHER" id="PTHR47944:SF8">
    <property type="entry name" value="CYTOCHROME P450 SUPERFAMILY PROTEIN"/>
    <property type="match status" value="1"/>
</dbReference>
<comment type="caution">
    <text evidence="6">The sequence shown here is derived from an EMBL/GenBank/DDBJ whole genome shotgun (WGS) entry which is preliminary data.</text>
</comment>
<keyword evidence="4" id="KW-0560">Oxidoreductase</keyword>
<keyword evidence="5" id="KW-0408">Iron</keyword>
<dbReference type="AlphaFoldDB" id="A0A921UDJ8"/>
<proteinExistence type="inferred from homology"/>
<comment type="similarity">
    <text evidence="1">Belongs to the cytochrome P450 family.</text>
</comment>
<evidence type="ECO:0000256" key="1">
    <source>
        <dbReference type="ARBA" id="ARBA00010617"/>
    </source>
</evidence>
<keyword evidence="2" id="KW-0349">Heme</keyword>
<protein>
    <submittedName>
        <fullName evidence="6">Uncharacterized protein</fullName>
    </submittedName>
</protein>
<evidence type="ECO:0000313" key="6">
    <source>
        <dbReference type="EMBL" id="KAG0527578.1"/>
    </source>
</evidence>
<reference evidence="6" key="1">
    <citation type="journal article" date="2019" name="BMC Genomics">
        <title>A new reference genome for Sorghum bicolor reveals high levels of sequence similarity between sweet and grain genotypes: implications for the genetics of sugar metabolism.</title>
        <authorList>
            <person name="Cooper E.A."/>
            <person name="Brenton Z.W."/>
            <person name="Flinn B.S."/>
            <person name="Jenkins J."/>
            <person name="Shu S."/>
            <person name="Flowers D."/>
            <person name="Luo F."/>
            <person name="Wang Y."/>
            <person name="Xia P."/>
            <person name="Barry K."/>
            <person name="Daum C."/>
            <person name="Lipzen A."/>
            <person name="Yoshinaga Y."/>
            <person name="Schmutz J."/>
            <person name="Saski C."/>
            <person name="Vermerris W."/>
            <person name="Kresovich S."/>
        </authorList>
    </citation>
    <scope>NUCLEOTIDE SEQUENCE</scope>
</reference>
<evidence type="ECO:0000256" key="2">
    <source>
        <dbReference type="ARBA" id="ARBA00022617"/>
    </source>
</evidence>